<evidence type="ECO:0000256" key="4">
    <source>
        <dbReference type="ARBA" id="ARBA00022475"/>
    </source>
</evidence>
<feature type="compositionally biased region" description="Pro residues" evidence="15">
    <location>
        <begin position="78"/>
        <end position="89"/>
    </location>
</feature>
<keyword evidence="8 14" id="KW-0472">Membrane</keyword>
<evidence type="ECO:0000256" key="10">
    <source>
        <dbReference type="ARBA" id="ARBA00023180"/>
    </source>
</evidence>
<evidence type="ECO:0000256" key="5">
    <source>
        <dbReference type="ARBA" id="ARBA00022622"/>
    </source>
</evidence>
<dbReference type="AlphaFoldDB" id="A0A8B7UV06"/>
<dbReference type="GO" id="GO:1905475">
    <property type="term" value="P:regulation of protein localization to membrane"/>
    <property type="evidence" value="ECO:0007669"/>
    <property type="project" value="TreeGrafter"/>
</dbReference>
<evidence type="ECO:0000256" key="8">
    <source>
        <dbReference type="ARBA" id="ARBA00023136"/>
    </source>
</evidence>
<name>A0A8B7UV06_CASCN</name>
<feature type="compositionally biased region" description="Basic and acidic residues" evidence="15">
    <location>
        <begin position="271"/>
        <end position="281"/>
    </location>
</feature>
<dbReference type="GO" id="GO:0098552">
    <property type="term" value="C:side of membrane"/>
    <property type="evidence" value="ECO:0007669"/>
    <property type="project" value="UniProtKB-KW"/>
</dbReference>
<keyword evidence="10" id="KW-0325">Glycoprotein</keyword>
<evidence type="ECO:0000256" key="6">
    <source>
        <dbReference type="ARBA" id="ARBA00022729"/>
    </source>
</evidence>
<sequence length="281" mass="29935">MRMWSPKENPHRASQRGRLLGSQSERPSPQPLCSSYARAPSVERPRAGSRTGLLGAIAPAPHPPLARVPPGSHAVLPQSPPPRSTPQPAPHRLEAVRPPPPPPSPAGWRHGSRSSGPLPGLPSPGTALAPIATLPRSPSPPRSRMAGTVRTACLVVAMLLSLDCLGQAQPPPPPDATCHQVRSFFQRLQPGLKWVPETPVPGSDLQVCLPKGPTCCSRKMEEKYQLTARLNMEQLLQSASMELKFLIIQNAAVFQDPARHGSGTGGSGSSSKERLDSSVCF</sequence>
<evidence type="ECO:0000256" key="2">
    <source>
        <dbReference type="ARBA" id="ARBA00010260"/>
    </source>
</evidence>
<keyword evidence="5 14" id="KW-0336">GPI-anchor</keyword>
<keyword evidence="12 14" id="KW-0449">Lipoprotein</keyword>
<keyword evidence="4" id="KW-1003">Cell membrane</keyword>
<evidence type="ECO:0000256" key="15">
    <source>
        <dbReference type="SAM" id="MobiDB-lite"/>
    </source>
</evidence>
<dbReference type="Pfam" id="PF01153">
    <property type="entry name" value="Glypican"/>
    <property type="match status" value="1"/>
</dbReference>
<feature type="region of interest" description="Disordered" evidence="15">
    <location>
        <begin position="258"/>
        <end position="281"/>
    </location>
</feature>
<comment type="subcellular location">
    <subcellularLocation>
        <location evidence="1">Cell membrane</location>
        <topology evidence="1">Lipid-anchor</topology>
        <topology evidence="1">GPI-anchor</topology>
        <orientation evidence="1">Extracellular side</orientation>
    </subcellularLocation>
</comment>
<evidence type="ECO:0000256" key="3">
    <source>
        <dbReference type="ARBA" id="ARBA00014712"/>
    </source>
</evidence>
<evidence type="ECO:0000256" key="13">
    <source>
        <dbReference type="RuleBase" id="RU003518"/>
    </source>
</evidence>
<evidence type="ECO:0000256" key="1">
    <source>
        <dbReference type="ARBA" id="ARBA00004471"/>
    </source>
</evidence>
<keyword evidence="9" id="KW-1015">Disulfide bond</keyword>
<dbReference type="GO" id="GO:0016477">
    <property type="term" value="P:cell migration"/>
    <property type="evidence" value="ECO:0007669"/>
    <property type="project" value="TreeGrafter"/>
</dbReference>
<dbReference type="KEGG" id="ccan:109689159"/>
<feature type="compositionally biased region" description="Polar residues" evidence="15">
    <location>
        <begin position="21"/>
        <end position="33"/>
    </location>
</feature>
<dbReference type="OrthoDB" id="6380619at2759"/>
<evidence type="ECO:0000256" key="12">
    <source>
        <dbReference type="ARBA" id="ARBA00023288"/>
    </source>
</evidence>
<dbReference type="GO" id="GO:0090263">
    <property type="term" value="P:positive regulation of canonical Wnt signaling pathway"/>
    <property type="evidence" value="ECO:0007669"/>
    <property type="project" value="TreeGrafter"/>
</dbReference>
<keyword evidence="7 14" id="KW-0654">Proteoglycan</keyword>
<accession>A0A8B7UV06</accession>
<gene>
    <name evidence="16" type="primary">LOC109689159</name>
</gene>
<organism evidence="16">
    <name type="scientific">Castor canadensis</name>
    <name type="common">American beaver</name>
    <dbReference type="NCBI Taxonomy" id="51338"/>
    <lineage>
        <taxon>Eukaryota</taxon>
        <taxon>Metazoa</taxon>
        <taxon>Chordata</taxon>
        <taxon>Craniata</taxon>
        <taxon>Vertebrata</taxon>
        <taxon>Euteleostomi</taxon>
        <taxon>Mammalia</taxon>
        <taxon>Eutheria</taxon>
        <taxon>Euarchontoglires</taxon>
        <taxon>Glires</taxon>
        <taxon>Rodentia</taxon>
        <taxon>Castorimorpha</taxon>
        <taxon>Castoridae</taxon>
        <taxon>Castor</taxon>
    </lineage>
</organism>
<feature type="region of interest" description="Disordered" evidence="15">
    <location>
        <begin position="1"/>
        <end position="145"/>
    </location>
</feature>
<evidence type="ECO:0000256" key="11">
    <source>
        <dbReference type="ARBA" id="ARBA00023207"/>
    </source>
</evidence>
<proteinExistence type="inferred from homology"/>
<dbReference type="PANTHER" id="PTHR10822">
    <property type="entry name" value="GLYPICAN"/>
    <property type="match status" value="1"/>
</dbReference>
<dbReference type="PANTHER" id="PTHR10822:SF4">
    <property type="entry name" value="GLYPICAN-3"/>
    <property type="match status" value="1"/>
</dbReference>
<evidence type="ECO:0000313" key="16">
    <source>
        <dbReference type="RefSeq" id="XP_020023491.1"/>
    </source>
</evidence>
<evidence type="ECO:0000256" key="9">
    <source>
        <dbReference type="ARBA" id="ARBA00023157"/>
    </source>
</evidence>
<evidence type="ECO:0000256" key="14">
    <source>
        <dbReference type="RuleBase" id="RU003519"/>
    </source>
</evidence>
<protein>
    <recommendedName>
        <fullName evidence="3">Glypican-3</fullName>
    </recommendedName>
</protein>
<dbReference type="InterPro" id="IPR001863">
    <property type="entry name" value="Glypican"/>
</dbReference>
<dbReference type="GO" id="GO:0005576">
    <property type="term" value="C:extracellular region"/>
    <property type="evidence" value="ECO:0007669"/>
    <property type="project" value="TreeGrafter"/>
</dbReference>
<keyword evidence="11 14" id="KW-0357">Heparan sulfate</keyword>
<dbReference type="GO" id="GO:0005886">
    <property type="term" value="C:plasma membrane"/>
    <property type="evidence" value="ECO:0007669"/>
    <property type="project" value="UniProtKB-SubCell"/>
</dbReference>
<reference evidence="16" key="1">
    <citation type="submission" date="2025-08" db="UniProtKB">
        <authorList>
            <consortium name="RefSeq"/>
        </authorList>
    </citation>
    <scope>IDENTIFICATION</scope>
    <source>
        <tissue evidence="16">Leukocyte</tissue>
    </source>
</reference>
<keyword evidence="6" id="KW-0732">Signal</keyword>
<comment type="similarity">
    <text evidence="2 13">Belongs to the glypican family.</text>
</comment>
<comment type="function">
    <text evidence="14">Cell surface proteoglycan.</text>
</comment>
<evidence type="ECO:0000256" key="7">
    <source>
        <dbReference type="ARBA" id="ARBA00022974"/>
    </source>
</evidence>
<dbReference type="GO" id="GO:0009986">
    <property type="term" value="C:cell surface"/>
    <property type="evidence" value="ECO:0007669"/>
    <property type="project" value="TreeGrafter"/>
</dbReference>
<dbReference type="RefSeq" id="XP_020023491.1">
    <property type="nucleotide sequence ID" value="XM_020167902.1"/>
</dbReference>